<protein>
    <submittedName>
        <fullName evidence="1">Uncharacterized protein</fullName>
    </submittedName>
</protein>
<accession>A0A4U1CYJ1</accession>
<dbReference type="EMBL" id="SWBR01000001">
    <property type="protein sequence ID" value="TKC12408.1"/>
    <property type="molecule type" value="Genomic_DNA"/>
</dbReference>
<organism evidence="1 2">
    <name type="scientific">Pedobacter polaris</name>
    <dbReference type="NCBI Taxonomy" id="2571273"/>
    <lineage>
        <taxon>Bacteria</taxon>
        <taxon>Pseudomonadati</taxon>
        <taxon>Bacteroidota</taxon>
        <taxon>Sphingobacteriia</taxon>
        <taxon>Sphingobacteriales</taxon>
        <taxon>Sphingobacteriaceae</taxon>
        <taxon>Pedobacter</taxon>
    </lineage>
</organism>
<keyword evidence="2" id="KW-1185">Reference proteome</keyword>
<dbReference type="Proteomes" id="UP000309488">
    <property type="component" value="Unassembled WGS sequence"/>
</dbReference>
<evidence type="ECO:0000313" key="2">
    <source>
        <dbReference type="Proteomes" id="UP000309488"/>
    </source>
</evidence>
<evidence type="ECO:0000313" key="1">
    <source>
        <dbReference type="EMBL" id="TKC12408.1"/>
    </source>
</evidence>
<name>A0A4U1CYJ1_9SPHI</name>
<dbReference type="OrthoDB" id="800018at2"/>
<gene>
    <name evidence="1" type="ORF">FA048_01970</name>
</gene>
<sequence>MKKTSFIKLSLFYFACFHLSLILLVVLGDSITGMQYLLASKTSIKIDSKDMVSRAKKCLRETLTLPGIYHYSLFSGCDAGYNYFAPKVARSVSLECVQYDSERMEISRLYYPLSLKTHEGIQRYSVSLSNFNNAAKKMNTAKKDNLYHMFTQAVGLKILQSSKTHKTAFVELNFSTYVYPSLSNFEKGIKPTMINIKKINLKTTLEK</sequence>
<proteinExistence type="predicted"/>
<comment type="caution">
    <text evidence="1">The sequence shown here is derived from an EMBL/GenBank/DDBJ whole genome shotgun (WGS) entry which is preliminary data.</text>
</comment>
<dbReference type="AlphaFoldDB" id="A0A4U1CYJ1"/>
<reference evidence="1 2" key="1">
    <citation type="submission" date="2019-04" db="EMBL/GenBank/DDBJ databases">
        <title>Pedobacter sp. RP-3-22 sp. nov., isolated from Arctic soil.</title>
        <authorList>
            <person name="Dahal R.H."/>
            <person name="Kim D.-U."/>
        </authorList>
    </citation>
    <scope>NUCLEOTIDE SEQUENCE [LARGE SCALE GENOMIC DNA]</scope>
    <source>
        <strain evidence="1 2">RP-3-22</strain>
    </source>
</reference>
<dbReference type="RefSeq" id="WP_136838425.1">
    <property type="nucleotide sequence ID" value="NZ_SWBR01000001.1"/>
</dbReference>